<keyword evidence="2" id="KW-1133">Transmembrane helix</keyword>
<feature type="chain" id="PRO_5037747577" description="LPXTG-motif cell wall-anchored protein" evidence="3">
    <location>
        <begin position="27"/>
        <end position="357"/>
    </location>
</feature>
<keyword evidence="2" id="KW-0472">Membrane</keyword>
<feature type="signal peptide" evidence="3">
    <location>
        <begin position="1"/>
        <end position="26"/>
    </location>
</feature>
<dbReference type="EMBL" id="BOMM01000065">
    <property type="protein sequence ID" value="GIE15321.1"/>
    <property type="molecule type" value="Genomic_DNA"/>
</dbReference>
<reference evidence="4" key="1">
    <citation type="submission" date="2021-01" db="EMBL/GenBank/DDBJ databases">
        <title>Whole genome shotgun sequence of Actinoplanes ferrugineus NBRC 15555.</title>
        <authorList>
            <person name="Komaki H."/>
            <person name="Tamura T."/>
        </authorList>
    </citation>
    <scope>NUCLEOTIDE SEQUENCE</scope>
    <source>
        <strain evidence="4">NBRC 15555</strain>
    </source>
</reference>
<keyword evidence="3" id="KW-0732">Signal</keyword>
<feature type="compositionally biased region" description="Low complexity" evidence="1">
    <location>
        <begin position="287"/>
        <end position="298"/>
    </location>
</feature>
<evidence type="ECO:0008006" key="6">
    <source>
        <dbReference type="Google" id="ProtNLM"/>
    </source>
</evidence>
<name>A0A919JDT1_9ACTN</name>
<evidence type="ECO:0000256" key="3">
    <source>
        <dbReference type="SAM" id="SignalP"/>
    </source>
</evidence>
<feature type="transmembrane region" description="Helical" evidence="2">
    <location>
        <begin position="323"/>
        <end position="342"/>
    </location>
</feature>
<dbReference type="Proteomes" id="UP000598174">
    <property type="component" value="Unassembled WGS sequence"/>
</dbReference>
<evidence type="ECO:0000313" key="4">
    <source>
        <dbReference type="EMBL" id="GIE15321.1"/>
    </source>
</evidence>
<protein>
    <recommendedName>
        <fullName evidence="6">LPXTG-motif cell wall-anchored protein</fullName>
    </recommendedName>
</protein>
<keyword evidence="2" id="KW-0812">Transmembrane</keyword>
<accession>A0A919JDT1</accession>
<evidence type="ECO:0000256" key="2">
    <source>
        <dbReference type="SAM" id="Phobius"/>
    </source>
</evidence>
<dbReference type="AlphaFoldDB" id="A0A919JDT1"/>
<evidence type="ECO:0000256" key="1">
    <source>
        <dbReference type="SAM" id="MobiDB-lite"/>
    </source>
</evidence>
<proteinExistence type="predicted"/>
<gene>
    <name evidence="4" type="ORF">Afe05nite_71610</name>
</gene>
<organism evidence="4 5">
    <name type="scientific">Paractinoplanes ferrugineus</name>
    <dbReference type="NCBI Taxonomy" id="113564"/>
    <lineage>
        <taxon>Bacteria</taxon>
        <taxon>Bacillati</taxon>
        <taxon>Actinomycetota</taxon>
        <taxon>Actinomycetes</taxon>
        <taxon>Micromonosporales</taxon>
        <taxon>Micromonosporaceae</taxon>
        <taxon>Paractinoplanes</taxon>
    </lineage>
</organism>
<sequence>MRLHRLALLAVASLLPVAGLTSPALAAANLQLTGLADVAVDRGNYSTVQVTLSNTTDVTISHIKLTLTTEQGLEPVAGYTNCTVDRTDPEATTATCVIDQELRPGAAATISTTTNPLLVKVQEDAGGPHVYAVAVTAVGVPDGQATTTPGPKLALRPVAPIPRGPGGAARFGVTVGASATTLDAVGAEISGGIGDTTDLRVGLRNAGRTATVPGTSPTALVTMPAGVEVTRVADGCTADTGGYLCTVTQRLRPTQPALFDFGVRIIGNARTTGTVTISTGSPRPTRPADAGAPTAGPANRGVASDSAAISWMTPVGETSTAPIAGALAGAALLLLGGGIFLARRRGAGRQDLRATAP</sequence>
<feature type="region of interest" description="Disordered" evidence="1">
    <location>
        <begin position="274"/>
        <end position="302"/>
    </location>
</feature>
<keyword evidence="5" id="KW-1185">Reference proteome</keyword>
<evidence type="ECO:0000313" key="5">
    <source>
        <dbReference type="Proteomes" id="UP000598174"/>
    </source>
</evidence>
<comment type="caution">
    <text evidence="4">The sequence shown here is derived from an EMBL/GenBank/DDBJ whole genome shotgun (WGS) entry which is preliminary data.</text>
</comment>